<evidence type="ECO:0000256" key="6">
    <source>
        <dbReference type="ARBA" id="ARBA00022679"/>
    </source>
</evidence>
<dbReference type="InterPro" id="IPR016117">
    <property type="entry name" value="ArgJ-like_dom_sf"/>
</dbReference>
<comment type="function">
    <text evidence="11">Catalyzes two activities which are involved in the cyclic version of arginine biosynthesis: the synthesis of N-acetylglutamate from glutamate and acetyl-CoA as the acetyl donor, and of ornithine by transacetylation between N(2)-acetylornithine and glutamate.</text>
</comment>
<organism evidence="12 13">
    <name type="scientific">Thermacetogenium phaeum (strain ATCC BAA-254 / DSM 26808 / PB)</name>
    <dbReference type="NCBI Taxonomy" id="1089553"/>
    <lineage>
        <taxon>Bacteria</taxon>
        <taxon>Bacillati</taxon>
        <taxon>Bacillota</taxon>
        <taxon>Clostridia</taxon>
        <taxon>Thermoanaerobacterales</taxon>
        <taxon>Thermoanaerobacteraceae</taxon>
        <taxon>Thermacetogenium</taxon>
    </lineage>
</organism>
<dbReference type="KEGG" id="tpz:Tph_c25470"/>
<evidence type="ECO:0000256" key="9">
    <source>
        <dbReference type="ARBA" id="ARBA00023315"/>
    </source>
</evidence>
<dbReference type="FunFam" id="3.10.20.340:FF:000001">
    <property type="entry name" value="Arginine biosynthesis bifunctional protein ArgJ, chloroplastic"/>
    <property type="match status" value="1"/>
</dbReference>
<dbReference type="PANTHER" id="PTHR23100">
    <property type="entry name" value="ARGININE BIOSYNTHESIS BIFUNCTIONAL PROTEIN ARGJ"/>
    <property type="match status" value="1"/>
</dbReference>
<comment type="subcellular location">
    <subcellularLocation>
        <location evidence="11">Cytoplasm</location>
    </subcellularLocation>
</comment>
<dbReference type="FunFam" id="3.60.70.12:FF:000001">
    <property type="entry name" value="Arginine biosynthesis bifunctional protein ArgJ, chloroplastic"/>
    <property type="match status" value="1"/>
</dbReference>
<feature type="binding site" evidence="11">
    <location>
        <position position="407"/>
    </location>
    <ligand>
        <name>substrate</name>
    </ligand>
</feature>
<dbReference type="InterPro" id="IPR002813">
    <property type="entry name" value="Arg_biosynth_ArgJ"/>
</dbReference>
<evidence type="ECO:0000256" key="2">
    <source>
        <dbReference type="ARBA" id="ARBA00011475"/>
    </source>
</evidence>
<evidence type="ECO:0000256" key="5">
    <source>
        <dbReference type="ARBA" id="ARBA00022605"/>
    </source>
</evidence>
<dbReference type="EC" id="2.3.1.35" evidence="11"/>
<comment type="catalytic activity">
    <reaction evidence="11">
        <text>L-glutamate + acetyl-CoA = N-acetyl-L-glutamate + CoA + H(+)</text>
        <dbReference type="Rhea" id="RHEA:24292"/>
        <dbReference type="ChEBI" id="CHEBI:15378"/>
        <dbReference type="ChEBI" id="CHEBI:29985"/>
        <dbReference type="ChEBI" id="CHEBI:44337"/>
        <dbReference type="ChEBI" id="CHEBI:57287"/>
        <dbReference type="ChEBI" id="CHEBI:57288"/>
        <dbReference type="EC" id="2.3.1.1"/>
    </reaction>
</comment>
<feature type="binding site" evidence="11">
    <location>
        <position position="194"/>
    </location>
    <ligand>
        <name>substrate</name>
    </ligand>
</feature>
<feature type="chain" id="PRO_5023230739" description="Arginine biosynthesis bifunctional protein ArgJ beta chain" evidence="11">
    <location>
        <begin position="194"/>
        <end position="407"/>
    </location>
</feature>
<dbReference type="UniPathway" id="UPA00068">
    <property type="reaction ID" value="UER00106"/>
</dbReference>
<name>K4LI93_THEPS</name>
<gene>
    <name evidence="11 12" type="primary">argJ</name>
    <name evidence="12" type="ordered locus">Tph_c25470</name>
</gene>
<comment type="subunit">
    <text evidence="2 11">Heterotetramer of two alpha and two beta chains.</text>
</comment>
<keyword evidence="7 11" id="KW-0068">Autocatalytic cleavage</keyword>
<dbReference type="GO" id="GO:0004042">
    <property type="term" value="F:L-glutamate N-acetyltransferase activity"/>
    <property type="evidence" value="ECO:0007669"/>
    <property type="project" value="UniProtKB-UniRule"/>
</dbReference>
<evidence type="ECO:0000256" key="8">
    <source>
        <dbReference type="ARBA" id="ARBA00023268"/>
    </source>
</evidence>
<dbReference type="GO" id="GO:0006526">
    <property type="term" value="P:L-arginine biosynthetic process"/>
    <property type="evidence" value="ECO:0007669"/>
    <property type="project" value="UniProtKB-UniRule"/>
</dbReference>
<dbReference type="NCBIfam" id="NF003802">
    <property type="entry name" value="PRK05388.1"/>
    <property type="match status" value="1"/>
</dbReference>
<comment type="pathway">
    <text evidence="11">Amino-acid biosynthesis; L-arginine biosynthesis; N(2)-acetyl-L-ornithine from L-glutamate: step 1/4.</text>
</comment>
<feature type="site" description="Cleavage; by autolysis" evidence="11">
    <location>
        <begin position="193"/>
        <end position="194"/>
    </location>
</feature>
<dbReference type="EMBL" id="CP003732">
    <property type="protein sequence ID" value="AFV12721.1"/>
    <property type="molecule type" value="Genomic_DNA"/>
</dbReference>
<keyword evidence="8 11" id="KW-0511">Multifunctional enzyme</keyword>
<keyword evidence="6 11" id="KW-0808">Transferase</keyword>
<evidence type="ECO:0000256" key="10">
    <source>
        <dbReference type="ARBA" id="ARBA00049439"/>
    </source>
</evidence>
<evidence type="ECO:0000256" key="1">
    <source>
        <dbReference type="ARBA" id="ARBA00006774"/>
    </source>
</evidence>
<dbReference type="InterPro" id="IPR042195">
    <property type="entry name" value="ArgJ_beta_C"/>
</dbReference>
<evidence type="ECO:0000256" key="3">
    <source>
        <dbReference type="ARBA" id="ARBA00022490"/>
    </source>
</evidence>
<proteinExistence type="inferred from homology"/>
<dbReference type="GO" id="GO:0006592">
    <property type="term" value="P:ornithine biosynthetic process"/>
    <property type="evidence" value="ECO:0007669"/>
    <property type="project" value="TreeGrafter"/>
</dbReference>
<dbReference type="PANTHER" id="PTHR23100:SF0">
    <property type="entry name" value="ARGININE BIOSYNTHESIS BIFUNCTIONAL PROTEIN ARGJ, MITOCHONDRIAL"/>
    <property type="match status" value="1"/>
</dbReference>
<feature type="chain" id="PRO_5023230740" description="Arginine biosynthesis bifunctional protein ArgJ alpha chain" evidence="11">
    <location>
        <begin position="1"/>
        <end position="193"/>
    </location>
</feature>
<evidence type="ECO:0000256" key="4">
    <source>
        <dbReference type="ARBA" id="ARBA00022571"/>
    </source>
</evidence>
<sequence length="407" mass="42603">MYDQKWKMVPGGITAPKGFLAAGMAAEVRKRGRRDLALLYSEAPAAAAALFTQNQVQAAPVLVTREHLMQTEGQARAVVVNSGIANACTGERGIADARRMAEVAGEALKVPPQQVIVASTGVIGEYLPMEKIEAGIRKAALALSVDGGGAAAEAILTTDTTTKECAIRLPLGDKEVTVGGIAKGSGMIHPNMATMLAFITTDAVVEVPALQQALRWATDRSFNVITVDGDTSTNDMVVLLANGRAGNSPLTAGDPEFTLFRDALLAVCVELSKMIASDGEGASKLLEVRVKGAPGEAEARKIARAVAGSNLVKAAIFGEDANWGRVLSAAGACGVPFDPNLVDVFLGDLQVAARGMGLAFDEEKARSILSQREVTITLDLHSGGGRGTAWGCDLSFDYVRINAHYRT</sequence>
<feature type="binding site" evidence="11">
    <location>
        <position position="402"/>
    </location>
    <ligand>
        <name>substrate</name>
    </ligand>
</feature>
<feature type="site" description="Involved in the stabilization of negative charge on the oxyanion by the formation of the oxyanion hole" evidence="11">
    <location>
        <position position="121"/>
    </location>
</feature>
<evidence type="ECO:0000313" key="12">
    <source>
        <dbReference type="EMBL" id="AFV12721.1"/>
    </source>
</evidence>
<comment type="similarity">
    <text evidence="1 11">Belongs to the ArgJ family.</text>
</comment>
<keyword evidence="3 11" id="KW-0963">Cytoplasm</keyword>
<dbReference type="SUPFAM" id="SSF56266">
    <property type="entry name" value="DmpA/ArgJ-like"/>
    <property type="match status" value="1"/>
</dbReference>
<keyword evidence="9 11" id="KW-0012">Acyltransferase</keyword>
<feature type="binding site" evidence="11">
    <location>
        <position position="183"/>
    </location>
    <ligand>
        <name>substrate</name>
    </ligand>
</feature>
<feature type="binding site" evidence="11">
    <location>
        <position position="280"/>
    </location>
    <ligand>
        <name>substrate</name>
    </ligand>
</feature>
<reference evidence="12 13" key="1">
    <citation type="journal article" date="2012" name="BMC Genomics">
        <title>Genome-guided analysis of physiological and morphological traits of the fermentative acetate oxidizer Thermacetogenium phaeum.</title>
        <authorList>
            <person name="Oehler D."/>
            <person name="Poehlein A."/>
            <person name="Leimbach A."/>
            <person name="Muller N."/>
            <person name="Daniel R."/>
            <person name="Gottschalk G."/>
            <person name="Schink B."/>
        </authorList>
    </citation>
    <scope>NUCLEOTIDE SEQUENCE [LARGE SCALE GENOMIC DNA]</scope>
    <source>
        <strain evidence="13">ATCC BAA-254 / DSM 26808 / PB</strain>
    </source>
</reference>
<accession>K4LI93</accession>
<evidence type="ECO:0000256" key="7">
    <source>
        <dbReference type="ARBA" id="ARBA00022813"/>
    </source>
</evidence>
<comment type="pathway">
    <text evidence="11">Amino-acid biosynthesis; L-arginine biosynthesis; L-ornithine and N-acetyl-L-glutamate from L-glutamate and N(2)-acetyl-L-ornithine (cyclic): step 1/1.</text>
</comment>
<evidence type="ECO:0000313" key="13">
    <source>
        <dbReference type="Proteomes" id="UP000000467"/>
    </source>
</evidence>
<dbReference type="Gene3D" id="3.10.20.340">
    <property type="entry name" value="ArgJ beta chain, C-terminal domain"/>
    <property type="match status" value="1"/>
</dbReference>
<dbReference type="RefSeq" id="WP_015051582.1">
    <property type="nucleotide sequence ID" value="NC_018870.1"/>
</dbReference>
<feature type="site" description="Involved in the stabilization of negative charge on the oxyanion by the formation of the oxyanion hole" evidence="11">
    <location>
        <position position="120"/>
    </location>
</feature>
<dbReference type="NCBIfam" id="TIGR00120">
    <property type="entry name" value="ArgJ"/>
    <property type="match status" value="1"/>
</dbReference>
<dbReference type="Proteomes" id="UP000000467">
    <property type="component" value="Chromosome"/>
</dbReference>
<evidence type="ECO:0000256" key="11">
    <source>
        <dbReference type="HAMAP-Rule" id="MF_01106"/>
    </source>
</evidence>
<keyword evidence="4 11" id="KW-0055">Arginine biosynthesis</keyword>
<dbReference type="HAMAP" id="MF_01106">
    <property type="entry name" value="ArgJ"/>
    <property type="match status" value="1"/>
</dbReference>
<dbReference type="GO" id="GO:0004358">
    <property type="term" value="F:L-glutamate N-acetyltransferase activity, acting on acetyl-L-ornithine as donor"/>
    <property type="evidence" value="ECO:0007669"/>
    <property type="project" value="UniProtKB-UniRule"/>
</dbReference>
<dbReference type="HOGENOM" id="CLU_027172_1_0_9"/>
<dbReference type="AlphaFoldDB" id="K4LI93"/>
<dbReference type="eggNOG" id="COG1364">
    <property type="taxonomic scope" value="Bacteria"/>
</dbReference>
<dbReference type="CDD" id="cd02152">
    <property type="entry name" value="OAT"/>
    <property type="match status" value="1"/>
</dbReference>
<protein>
    <recommendedName>
        <fullName evidence="11">Arginine biosynthesis bifunctional protein ArgJ</fullName>
    </recommendedName>
    <domain>
        <recommendedName>
            <fullName evidence="11">Glutamate N-acetyltransferase</fullName>
            <ecNumber evidence="11">2.3.1.35</ecNumber>
        </recommendedName>
        <alternativeName>
            <fullName evidence="11">Ornithine acetyltransferase</fullName>
            <shortName evidence="11">OATase</shortName>
        </alternativeName>
        <alternativeName>
            <fullName evidence="11">Ornithine transacetylase</fullName>
        </alternativeName>
    </domain>
    <domain>
        <recommendedName>
            <fullName evidence="11">Amino-acid acetyltransferase</fullName>
            <ecNumber evidence="11">2.3.1.1</ecNumber>
        </recommendedName>
        <alternativeName>
            <fullName evidence="11">N-acetylglutamate synthase</fullName>
            <shortName evidence="11">AGSase</shortName>
        </alternativeName>
    </domain>
    <component>
        <recommendedName>
            <fullName evidence="11">Arginine biosynthesis bifunctional protein ArgJ alpha chain</fullName>
        </recommendedName>
    </component>
    <component>
        <recommendedName>
            <fullName evidence="11">Arginine biosynthesis bifunctional protein ArgJ beta chain</fullName>
        </recommendedName>
    </component>
</protein>
<dbReference type="STRING" id="1089553.Tph_c25470"/>
<dbReference type="GO" id="GO:0005737">
    <property type="term" value="C:cytoplasm"/>
    <property type="evidence" value="ECO:0007669"/>
    <property type="project" value="UniProtKB-SubCell"/>
</dbReference>
<keyword evidence="5 11" id="KW-0028">Amino-acid biosynthesis</keyword>
<dbReference type="Pfam" id="PF01960">
    <property type="entry name" value="ArgJ"/>
    <property type="match status" value="1"/>
</dbReference>
<keyword evidence="13" id="KW-1185">Reference proteome</keyword>
<comment type="catalytic activity">
    <reaction evidence="10 11">
        <text>N(2)-acetyl-L-ornithine + L-glutamate = N-acetyl-L-glutamate + L-ornithine</text>
        <dbReference type="Rhea" id="RHEA:15349"/>
        <dbReference type="ChEBI" id="CHEBI:29985"/>
        <dbReference type="ChEBI" id="CHEBI:44337"/>
        <dbReference type="ChEBI" id="CHEBI:46911"/>
        <dbReference type="ChEBI" id="CHEBI:57805"/>
        <dbReference type="EC" id="2.3.1.35"/>
    </reaction>
</comment>
<feature type="binding site" evidence="11">
    <location>
        <position position="157"/>
    </location>
    <ligand>
        <name>substrate</name>
    </ligand>
</feature>
<dbReference type="Gene3D" id="3.60.70.12">
    <property type="entry name" value="L-amino peptidase D-ALA esterase/amidase"/>
    <property type="match status" value="1"/>
</dbReference>
<feature type="active site" description="Nucleophile" evidence="11">
    <location>
        <position position="194"/>
    </location>
</feature>
<dbReference type="EC" id="2.3.1.1" evidence="11"/>